<proteinExistence type="predicted"/>
<name>X0Z8B3_9ZZZZ</name>
<dbReference type="GO" id="GO:0008740">
    <property type="term" value="F:L-rhamnose isomerase activity"/>
    <property type="evidence" value="ECO:0007669"/>
    <property type="project" value="TreeGrafter"/>
</dbReference>
<feature type="non-terminal residue" evidence="4">
    <location>
        <position position="236"/>
    </location>
</feature>
<evidence type="ECO:0000256" key="3">
    <source>
        <dbReference type="ARBA" id="ARBA00023235"/>
    </source>
</evidence>
<evidence type="ECO:0000256" key="1">
    <source>
        <dbReference type="ARBA" id="ARBA00022723"/>
    </source>
</evidence>
<reference evidence="4" key="1">
    <citation type="journal article" date="2014" name="Front. Microbiol.">
        <title>High frequency of phylogenetically diverse reductive dehalogenase-homologous genes in deep subseafloor sedimentary metagenomes.</title>
        <authorList>
            <person name="Kawai M."/>
            <person name="Futagami T."/>
            <person name="Toyoda A."/>
            <person name="Takaki Y."/>
            <person name="Nishi S."/>
            <person name="Hori S."/>
            <person name="Arai W."/>
            <person name="Tsubouchi T."/>
            <person name="Morono Y."/>
            <person name="Uchiyama I."/>
            <person name="Ito T."/>
            <person name="Fujiyama A."/>
            <person name="Inagaki F."/>
            <person name="Takami H."/>
        </authorList>
    </citation>
    <scope>NUCLEOTIDE SEQUENCE</scope>
    <source>
        <strain evidence="4">Expedition CK06-06</strain>
    </source>
</reference>
<sequence>ILIKMRDYKTSYKILKSSLEEKGVNVSKVEKKLKALKIETPSWGYSDSGTRFAIFKQKGAAKNVKEKIQDAAEVHKVTGICPSIALHIPWDVTDNWNALLEYSLSLGIKPGAINPNLFQDPDYKLGSLCNPDGKVRKKAINHVLECIDIAKALKSKDISLWLGDGTNYPGQDDMRERKHRLEDSLKEIYDNLQDDMRILIEYKFFEPAFYNTEIADWGMAYNLCMKLGNRAMVLVD</sequence>
<evidence type="ECO:0000313" key="4">
    <source>
        <dbReference type="EMBL" id="GAG44781.1"/>
    </source>
</evidence>
<dbReference type="Gene3D" id="3.20.20.150">
    <property type="entry name" value="Divalent-metal-dependent TIM barrel enzymes"/>
    <property type="match status" value="1"/>
</dbReference>
<dbReference type="PANTHER" id="PTHR30268">
    <property type="entry name" value="L-RHAMNOSE ISOMERASE"/>
    <property type="match status" value="1"/>
</dbReference>
<keyword evidence="1" id="KW-0479">Metal-binding</keyword>
<evidence type="ECO:0008006" key="5">
    <source>
        <dbReference type="Google" id="ProtNLM"/>
    </source>
</evidence>
<feature type="non-terminal residue" evidence="4">
    <location>
        <position position="1"/>
    </location>
</feature>
<evidence type="ECO:0000256" key="2">
    <source>
        <dbReference type="ARBA" id="ARBA00023211"/>
    </source>
</evidence>
<dbReference type="GO" id="GO:0046872">
    <property type="term" value="F:metal ion binding"/>
    <property type="evidence" value="ECO:0007669"/>
    <property type="project" value="UniProtKB-KW"/>
</dbReference>
<dbReference type="PANTHER" id="PTHR30268:SF0">
    <property type="entry name" value="L-RHAMNOSE ISOMERASE"/>
    <property type="match status" value="1"/>
</dbReference>
<dbReference type="GO" id="GO:0019324">
    <property type="term" value="P:L-lyxose metabolic process"/>
    <property type="evidence" value="ECO:0007669"/>
    <property type="project" value="TreeGrafter"/>
</dbReference>
<dbReference type="InterPro" id="IPR050337">
    <property type="entry name" value="L-rhamnose_isomerase"/>
</dbReference>
<keyword evidence="2" id="KW-0464">Manganese</keyword>
<keyword evidence="3" id="KW-0413">Isomerase</keyword>
<gene>
    <name evidence="4" type="ORF">S01H1_76544</name>
</gene>
<dbReference type="InterPro" id="IPR036237">
    <property type="entry name" value="Xyl_isomerase-like_sf"/>
</dbReference>
<dbReference type="SUPFAM" id="SSF51658">
    <property type="entry name" value="Xylose isomerase-like"/>
    <property type="match status" value="1"/>
</dbReference>
<organism evidence="4">
    <name type="scientific">marine sediment metagenome</name>
    <dbReference type="NCBI Taxonomy" id="412755"/>
    <lineage>
        <taxon>unclassified sequences</taxon>
        <taxon>metagenomes</taxon>
        <taxon>ecological metagenomes</taxon>
    </lineage>
</organism>
<comment type="caution">
    <text evidence="4">The sequence shown here is derived from an EMBL/GenBank/DDBJ whole genome shotgun (WGS) entry which is preliminary data.</text>
</comment>
<dbReference type="EMBL" id="BARS01051374">
    <property type="protein sequence ID" value="GAG44781.1"/>
    <property type="molecule type" value="Genomic_DNA"/>
</dbReference>
<dbReference type="GO" id="GO:0019301">
    <property type="term" value="P:rhamnose catabolic process"/>
    <property type="evidence" value="ECO:0007669"/>
    <property type="project" value="TreeGrafter"/>
</dbReference>
<accession>X0Z8B3</accession>
<protein>
    <recommendedName>
        <fullName evidence="5">Xylose isomerase-like TIM barrel domain-containing protein</fullName>
    </recommendedName>
</protein>
<dbReference type="AlphaFoldDB" id="X0Z8B3"/>